<feature type="region of interest" description="Disordered" evidence="1">
    <location>
        <begin position="1"/>
        <end position="71"/>
    </location>
</feature>
<comment type="caution">
    <text evidence="3">The sequence shown here is derived from an EMBL/GenBank/DDBJ whole genome shotgun (WGS) entry which is preliminary data.</text>
</comment>
<dbReference type="CDD" id="cd01948">
    <property type="entry name" value="EAL"/>
    <property type="match status" value="1"/>
</dbReference>
<feature type="compositionally biased region" description="Polar residues" evidence="1">
    <location>
        <begin position="10"/>
        <end position="29"/>
    </location>
</feature>
<name>A0ABR6FNA4_9BURK</name>
<accession>A0ABR6FNA4</accession>
<dbReference type="EMBL" id="JACHVZ010000007">
    <property type="protein sequence ID" value="MBB2928607.1"/>
    <property type="molecule type" value="Genomic_DNA"/>
</dbReference>
<feature type="domain" description="EAL" evidence="2">
    <location>
        <begin position="60"/>
        <end position="316"/>
    </location>
</feature>
<dbReference type="Proteomes" id="UP000533533">
    <property type="component" value="Unassembled WGS sequence"/>
</dbReference>
<gene>
    <name evidence="3" type="ORF">FHX59_003029</name>
</gene>
<evidence type="ECO:0000313" key="4">
    <source>
        <dbReference type="Proteomes" id="UP000533533"/>
    </source>
</evidence>
<dbReference type="InterPro" id="IPR001633">
    <property type="entry name" value="EAL_dom"/>
</dbReference>
<dbReference type="Pfam" id="PF00563">
    <property type="entry name" value="EAL"/>
    <property type="match status" value="1"/>
</dbReference>
<reference evidence="3 4" key="1">
    <citation type="submission" date="2020-08" db="EMBL/GenBank/DDBJ databases">
        <title>Genomic Encyclopedia of Type Strains, Phase IV (KMG-V): Genome sequencing to study the core and pangenomes of soil and plant-associated prokaryotes.</title>
        <authorList>
            <person name="Whitman W."/>
        </authorList>
    </citation>
    <scope>NUCLEOTIDE SEQUENCE [LARGE SCALE GENOMIC DNA]</scope>
    <source>
        <strain evidence="3 4">SRMrh-85</strain>
    </source>
</reference>
<dbReference type="PANTHER" id="PTHR33121">
    <property type="entry name" value="CYCLIC DI-GMP PHOSPHODIESTERASE PDEF"/>
    <property type="match status" value="1"/>
</dbReference>
<proteinExistence type="predicted"/>
<evidence type="ECO:0000313" key="3">
    <source>
        <dbReference type="EMBL" id="MBB2928607.1"/>
    </source>
</evidence>
<dbReference type="SMART" id="SM00052">
    <property type="entry name" value="EAL"/>
    <property type="match status" value="1"/>
</dbReference>
<dbReference type="InterPro" id="IPR035919">
    <property type="entry name" value="EAL_sf"/>
</dbReference>
<evidence type="ECO:0000259" key="2">
    <source>
        <dbReference type="PROSITE" id="PS50883"/>
    </source>
</evidence>
<keyword evidence="4" id="KW-1185">Reference proteome</keyword>
<protein>
    <submittedName>
        <fullName evidence="3">EAL domain-containing protein (Putative c-di-GMP-specific phosphodiesterase class I)</fullName>
    </submittedName>
</protein>
<sequence length="319" mass="34552">MSSKAKEGDQFSTLDSRTYTGSDMLSSSLRPWRGTLDSEEALRTGQPADSQGAVQPGSRASERSPLSGNGVSHRFGQYPVAAWYQPKIDMATGRVVGLEALARVIDPARGALSPCELLRGATAGTLEDLTIEILSQAVATQRRLHSAGHTLDIAVNVTATLIERHDMRNRLLECVREGGGDASRIVLEIVETEQACDLTALIRGVEALCAQGFRFAADDFGTGYNTLLRLIQISFTELKVDRAFVRNAGSDPHVRGALEACVLLGKRFGLVVTAEGVETCADLEITQDFGCDYAQGYLISRPLSAHAIREFLLRWQPNS</sequence>
<evidence type="ECO:0000256" key="1">
    <source>
        <dbReference type="SAM" id="MobiDB-lite"/>
    </source>
</evidence>
<organism evidence="3 4">
    <name type="scientific">Paraburkholderia silvatlantica</name>
    <dbReference type="NCBI Taxonomy" id="321895"/>
    <lineage>
        <taxon>Bacteria</taxon>
        <taxon>Pseudomonadati</taxon>
        <taxon>Pseudomonadota</taxon>
        <taxon>Betaproteobacteria</taxon>
        <taxon>Burkholderiales</taxon>
        <taxon>Burkholderiaceae</taxon>
        <taxon>Paraburkholderia</taxon>
    </lineage>
</organism>
<dbReference type="RefSeq" id="WP_110388982.1">
    <property type="nucleotide sequence ID" value="NZ_JACHVZ010000007.1"/>
</dbReference>
<dbReference type="Gene3D" id="3.20.20.450">
    <property type="entry name" value="EAL domain"/>
    <property type="match status" value="1"/>
</dbReference>
<dbReference type="SUPFAM" id="SSF141868">
    <property type="entry name" value="EAL domain-like"/>
    <property type="match status" value="1"/>
</dbReference>
<dbReference type="PROSITE" id="PS50883">
    <property type="entry name" value="EAL"/>
    <property type="match status" value="1"/>
</dbReference>
<dbReference type="InterPro" id="IPR050706">
    <property type="entry name" value="Cyclic-di-GMP_PDE-like"/>
</dbReference>
<dbReference type="PANTHER" id="PTHR33121:SF70">
    <property type="entry name" value="SIGNALING PROTEIN YKOW"/>
    <property type="match status" value="1"/>
</dbReference>